<dbReference type="Proteomes" id="UP000054270">
    <property type="component" value="Unassembled WGS sequence"/>
</dbReference>
<proteinExistence type="predicted"/>
<dbReference type="AlphaFoldDB" id="A0A0D2PAS8"/>
<evidence type="ECO:0000313" key="3">
    <source>
        <dbReference type="Proteomes" id="UP000054270"/>
    </source>
</evidence>
<name>A0A0D2PAS8_HYPSF</name>
<reference evidence="3" key="1">
    <citation type="submission" date="2014-04" db="EMBL/GenBank/DDBJ databases">
        <title>Evolutionary Origins and Diversification of the Mycorrhizal Mutualists.</title>
        <authorList>
            <consortium name="DOE Joint Genome Institute"/>
            <consortium name="Mycorrhizal Genomics Consortium"/>
            <person name="Kohler A."/>
            <person name="Kuo A."/>
            <person name="Nagy L.G."/>
            <person name="Floudas D."/>
            <person name="Copeland A."/>
            <person name="Barry K.W."/>
            <person name="Cichocki N."/>
            <person name="Veneault-Fourrey C."/>
            <person name="LaButti K."/>
            <person name="Lindquist E.A."/>
            <person name="Lipzen A."/>
            <person name="Lundell T."/>
            <person name="Morin E."/>
            <person name="Murat C."/>
            <person name="Riley R."/>
            <person name="Ohm R."/>
            <person name="Sun H."/>
            <person name="Tunlid A."/>
            <person name="Henrissat B."/>
            <person name="Grigoriev I.V."/>
            <person name="Hibbett D.S."/>
            <person name="Martin F."/>
        </authorList>
    </citation>
    <scope>NUCLEOTIDE SEQUENCE [LARGE SCALE GENOMIC DNA]</scope>
    <source>
        <strain evidence="3">FD-334 SS-4</strain>
    </source>
</reference>
<feature type="region of interest" description="Disordered" evidence="1">
    <location>
        <begin position="106"/>
        <end position="188"/>
    </location>
</feature>
<organism evidence="2 3">
    <name type="scientific">Hypholoma sublateritium (strain FD-334 SS-4)</name>
    <dbReference type="NCBI Taxonomy" id="945553"/>
    <lineage>
        <taxon>Eukaryota</taxon>
        <taxon>Fungi</taxon>
        <taxon>Dikarya</taxon>
        <taxon>Basidiomycota</taxon>
        <taxon>Agaricomycotina</taxon>
        <taxon>Agaricomycetes</taxon>
        <taxon>Agaricomycetidae</taxon>
        <taxon>Agaricales</taxon>
        <taxon>Agaricineae</taxon>
        <taxon>Strophariaceae</taxon>
        <taxon>Hypholoma</taxon>
    </lineage>
</organism>
<gene>
    <name evidence="2" type="ORF">HYPSUDRAFT_199404</name>
</gene>
<feature type="compositionally biased region" description="Low complexity" evidence="1">
    <location>
        <begin position="145"/>
        <end position="188"/>
    </location>
</feature>
<dbReference type="EMBL" id="KN817530">
    <property type="protein sequence ID" value="KJA25676.1"/>
    <property type="molecule type" value="Genomic_DNA"/>
</dbReference>
<keyword evidence="3" id="KW-1185">Reference proteome</keyword>
<feature type="compositionally biased region" description="Basic and acidic residues" evidence="1">
    <location>
        <begin position="112"/>
        <end position="128"/>
    </location>
</feature>
<protein>
    <submittedName>
        <fullName evidence="2">Uncharacterized protein</fullName>
    </submittedName>
</protein>
<sequence>MPYGAVLLRAAERAGSCATSPRAICAASPAHRTHIRIYAHTHIRTYAHGAPPPSHAPAHAPLPADATRCRAALPKAKQALQPPPISGSPRKISAPQAMHAVHWPPPIAGERGAGEARAAHESRREAATRRPRPRAPPRRIWHMQPGAASLPRRARRAAGSAHPRAGPRRASSPSLLPPARAGLRAGER</sequence>
<accession>A0A0D2PAS8</accession>
<evidence type="ECO:0000256" key="1">
    <source>
        <dbReference type="SAM" id="MobiDB-lite"/>
    </source>
</evidence>
<evidence type="ECO:0000313" key="2">
    <source>
        <dbReference type="EMBL" id="KJA25676.1"/>
    </source>
</evidence>
<feature type="compositionally biased region" description="Basic residues" evidence="1">
    <location>
        <begin position="129"/>
        <end position="141"/>
    </location>
</feature>